<evidence type="ECO:0000313" key="3">
    <source>
        <dbReference type="Proteomes" id="UP000008080"/>
    </source>
</evidence>
<name>Q6MLB1_BDEBA</name>
<dbReference type="STRING" id="264462.Bd2103"/>
<evidence type="ECO:0000313" key="2">
    <source>
        <dbReference type="EMBL" id="CAE79946.1"/>
    </source>
</evidence>
<sequence length="255" mass="28792">MLFIFLSIGYYGLSIGGFMVFVLALLFPVFGFAQTYSSATLYDLKSNRQKTLFTLNVDLAPQTDGLQTLTEFRDTEGKVVVSEKGLIKEADVLSYEIDRKQTGEKGRFQVRDGRIYFEYEGPGGKKKSADEKLSGFVLSTPNFNAFVEKSWDALAAGKPLDVRFAVWDRLETVGFTLQKVGEKDTATGKWMELRMKPTSFIIAAIVDPIHLWYSQADKKLQVMKGRVAPKIQKDGKWKDLDAEIVYTYDQKSVSK</sequence>
<evidence type="ECO:0000256" key="1">
    <source>
        <dbReference type="SAM" id="Phobius"/>
    </source>
</evidence>
<keyword evidence="1" id="KW-0472">Membrane</keyword>
<organism evidence="2 3">
    <name type="scientific">Bdellovibrio bacteriovorus (strain ATCC 15356 / DSM 50701 / NCIMB 9529 / HD100)</name>
    <dbReference type="NCBI Taxonomy" id="264462"/>
    <lineage>
        <taxon>Bacteria</taxon>
        <taxon>Pseudomonadati</taxon>
        <taxon>Bdellovibrionota</taxon>
        <taxon>Bdellovibrionia</taxon>
        <taxon>Bdellovibrionales</taxon>
        <taxon>Pseudobdellovibrionaceae</taxon>
        <taxon>Bdellovibrio</taxon>
    </lineage>
</organism>
<dbReference type="EMBL" id="BX842651">
    <property type="protein sequence ID" value="CAE79946.1"/>
    <property type="molecule type" value="Genomic_DNA"/>
</dbReference>
<dbReference type="Proteomes" id="UP000008080">
    <property type="component" value="Chromosome"/>
</dbReference>
<accession>Q6MLB1</accession>
<keyword evidence="3" id="KW-1185">Reference proteome</keyword>
<proteinExistence type="predicted"/>
<dbReference type="AlphaFoldDB" id="Q6MLB1"/>
<gene>
    <name evidence="2" type="ordered locus">Bd2103</name>
</gene>
<protein>
    <recommendedName>
        <fullName evidence="4">DUF3108 domain-containing protein</fullName>
    </recommendedName>
</protein>
<keyword evidence="1" id="KW-1133">Transmembrane helix</keyword>
<reference evidence="2 3" key="1">
    <citation type="journal article" date="2004" name="Science">
        <title>A predator unmasked: life cycle of Bdellovibrio bacteriovorus from a genomic perspective.</title>
        <authorList>
            <person name="Rendulic S."/>
            <person name="Jagtap P."/>
            <person name="Rosinus A."/>
            <person name="Eppinger M."/>
            <person name="Baar C."/>
            <person name="Lanz C."/>
            <person name="Keller H."/>
            <person name="Lambert C."/>
            <person name="Evans K.J."/>
            <person name="Goesmann A."/>
            <person name="Meyer F."/>
            <person name="Sockett R.E."/>
            <person name="Schuster S.C."/>
        </authorList>
    </citation>
    <scope>NUCLEOTIDE SEQUENCE [LARGE SCALE GENOMIC DNA]</scope>
    <source>
        <strain evidence="3">ATCC 15356 / DSM 50701 / NCIMB 9529 / HD100</strain>
    </source>
</reference>
<feature type="transmembrane region" description="Helical" evidence="1">
    <location>
        <begin position="12"/>
        <end position="33"/>
    </location>
</feature>
<dbReference type="KEGG" id="bba:Bd2103"/>
<dbReference type="HOGENOM" id="CLU_1168846_0_0_7"/>
<evidence type="ECO:0008006" key="4">
    <source>
        <dbReference type="Google" id="ProtNLM"/>
    </source>
</evidence>
<keyword evidence="1" id="KW-0812">Transmembrane</keyword>